<feature type="region of interest" description="Disordered" evidence="1">
    <location>
        <begin position="265"/>
        <end position="284"/>
    </location>
</feature>
<evidence type="ECO:0000256" key="2">
    <source>
        <dbReference type="SAM" id="Phobius"/>
    </source>
</evidence>
<sequence>MNQGQRRRKLCISTSTPARAGIIDRGQEYLGHQWKGTVHLIVKAQEVLKLWKHIGRGHSHSAPPRTHLRNSVMISKRLFHYPIFTAAQEVSTMKWLDKAGTSVLIAARFWVTLPYQHMFIYCTLRPAQEIQAVANLDIEVPENRTTLLKAVKTWRTGKWDELNRIIVGAFALTAIVTASLSWASIQTSHWTGPALWYASLALCILGFGVASQQQLLLGLLDEEKALDVDNPPDADSAKKVILRHLNQILALKRLIQQHLPPSTDVEAQAGASTQGSQSSSSKAGAVVPGVVGTATAAGGSPPPPPPPQWVLSARRMFFWQCSIMVMSWSTGLYLIGLAIVVCTPILERRPWDAESHMTISLCQRTPTERFCNKWCGELKILQRGEILFSPGKIGSKLETGRIRSPRNGQEIVKKKAGEIWKSEREQN</sequence>
<keyword evidence="4" id="KW-1185">Reference proteome</keyword>
<name>Q7S138_NEUCR</name>
<accession>Q7S138</accession>
<gene>
    <name evidence="3" type="ORF">NCU09988</name>
</gene>
<dbReference type="AlphaFoldDB" id="Q7S138"/>
<dbReference type="OrthoDB" id="4586694at2759"/>
<keyword evidence="2" id="KW-0472">Membrane</keyword>
<dbReference type="Proteomes" id="UP000001805">
    <property type="component" value="Chromosome 7, Linkage Group VII"/>
</dbReference>
<reference evidence="3 4" key="1">
    <citation type="journal article" date="2003" name="Nature">
        <title>The genome sequence of the filamentous fungus Neurospora crassa.</title>
        <authorList>
            <person name="Galagan J.E."/>
            <person name="Calvo S.E."/>
            <person name="Borkovich K.A."/>
            <person name="Selker E.U."/>
            <person name="Read N.D."/>
            <person name="Jaffe D."/>
            <person name="FitzHugh W."/>
            <person name="Ma L.J."/>
            <person name="Smirnov S."/>
            <person name="Purcell S."/>
            <person name="Rehman B."/>
            <person name="Elkins T."/>
            <person name="Engels R."/>
            <person name="Wang S."/>
            <person name="Nielsen C.B."/>
            <person name="Butler J."/>
            <person name="Endrizzi M."/>
            <person name="Qui D."/>
            <person name="Ianakiev P."/>
            <person name="Bell-Pedersen D."/>
            <person name="Nelson M.A."/>
            <person name="Werner-Washburne M."/>
            <person name="Selitrennikoff C.P."/>
            <person name="Kinsey J.A."/>
            <person name="Braun E.L."/>
            <person name="Zelter A."/>
            <person name="Schulte U."/>
            <person name="Kothe G.O."/>
            <person name="Jedd G."/>
            <person name="Mewes W."/>
            <person name="Staben C."/>
            <person name="Marcotte E."/>
            <person name="Greenberg D."/>
            <person name="Roy A."/>
            <person name="Foley K."/>
            <person name="Naylor J."/>
            <person name="Stange-Thomann N."/>
            <person name="Barrett R."/>
            <person name="Gnerre S."/>
            <person name="Kamal M."/>
            <person name="Kamvysselis M."/>
            <person name="Mauceli E."/>
            <person name="Bielke C."/>
            <person name="Rudd S."/>
            <person name="Frishman D."/>
            <person name="Krystofova S."/>
            <person name="Rasmussen C."/>
            <person name="Metzenberg R.L."/>
            <person name="Perkins D.D."/>
            <person name="Kroken S."/>
            <person name="Cogoni C."/>
            <person name="Macino G."/>
            <person name="Catcheside D."/>
            <person name="Li W."/>
            <person name="Pratt R.J."/>
            <person name="Osmani S.A."/>
            <person name="DeSouza C.P."/>
            <person name="Glass L."/>
            <person name="Orbach M.J."/>
            <person name="Berglund J.A."/>
            <person name="Voelker R."/>
            <person name="Yarden O."/>
            <person name="Plamann M."/>
            <person name="Seiler S."/>
            <person name="Dunlap J."/>
            <person name="Radford A."/>
            <person name="Aramayo R."/>
            <person name="Natvig D.O."/>
            <person name="Alex L.A."/>
            <person name="Mannhaupt G."/>
            <person name="Ebbole D.J."/>
            <person name="Freitag M."/>
            <person name="Paulsen I."/>
            <person name="Sachs M.S."/>
            <person name="Lander E.S."/>
            <person name="Nusbaum C."/>
            <person name="Birren B."/>
        </authorList>
    </citation>
    <scope>NUCLEOTIDE SEQUENCE [LARGE SCALE GENOMIC DNA]</scope>
    <source>
        <strain evidence="4">ATCC 24698 / 74-OR23-1A / CBS 708.71 / DSM 1257 / FGSC 987</strain>
    </source>
</reference>
<protein>
    <submittedName>
        <fullName evidence="3">Uncharacterized protein</fullName>
    </submittedName>
</protein>
<organism evidence="3 4">
    <name type="scientific">Neurospora crassa (strain ATCC 24698 / 74-OR23-1A / CBS 708.71 / DSM 1257 / FGSC 987)</name>
    <dbReference type="NCBI Taxonomy" id="367110"/>
    <lineage>
        <taxon>Eukaryota</taxon>
        <taxon>Fungi</taxon>
        <taxon>Dikarya</taxon>
        <taxon>Ascomycota</taxon>
        <taxon>Pezizomycotina</taxon>
        <taxon>Sordariomycetes</taxon>
        <taxon>Sordariomycetidae</taxon>
        <taxon>Sordariales</taxon>
        <taxon>Sordariaceae</taxon>
        <taxon>Neurospora</taxon>
    </lineage>
</organism>
<dbReference type="InParanoid" id="Q7S138"/>
<proteinExistence type="predicted"/>
<dbReference type="KEGG" id="ncr:NCU09988"/>
<feature type="transmembrane region" description="Helical" evidence="2">
    <location>
        <begin position="194"/>
        <end position="210"/>
    </location>
</feature>
<keyword evidence="2" id="KW-1133">Transmembrane helix</keyword>
<dbReference type="GeneID" id="3874444"/>
<evidence type="ECO:0000256" key="1">
    <source>
        <dbReference type="SAM" id="MobiDB-lite"/>
    </source>
</evidence>
<evidence type="ECO:0000313" key="4">
    <source>
        <dbReference type="Proteomes" id="UP000001805"/>
    </source>
</evidence>
<feature type="compositionally biased region" description="Low complexity" evidence="1">
    <location>
        <begin position="267"/>
        <end position="284"/>
    </location>
</feature>
<dbReference type="STRING" id="367110.Q7S138"/>
<dbReference type="HOGENOM" id="CLU_664097_0_0_1"/>
<feature type="transmembrane region" description="Helical" evidence="2">
    <location>
        <begin position="317"/>
        <end position="341"/>
    </location>
</feature>
<feature type="transmembrane region" description="Helical" evidence="2">
    <location>
        <begin position="162"/>
        <end position="182"/>
    </location>
</feature>
<dbReference type="PaxDb" id="5141-EFNCRP00000009762"/>
<dbReference type="RefSeq" id="XP_958297.3">
    <property type="nucleotide sequence ID" value="XM_953204.3"/>
</dbReference>
<keyword evidence="2" id="KW-0812">Transmembrane</keyword>
<evidence type="ECO:0000313" key="3">
    <source>
        <dbReference type="EMBL" id="EAA29061.3"/>
    </source>
</evidence>
<dbReference type="VEuPathDB" id="FungiDB:NCU09988"/>
<dbReference type="EMBL" id="CM002242">
    <property type="protein sequence ID" value="EAA29061.3"/>
    <property type="molecule type" value="Genomic_DNA"/>
</dbReference>